<name>A0A1G8W0L9_9HYPH</name>
<dbReference type="InterPro" id="IPR018485">
    <property type="entry name" value="FGGY_C"/>
</dbReference>
<dbReference type="InterPro" id="IPR000577">
    <property type="entry name" value="Carb_kinase_FGGY"/>
</dbReference>
<comment type="similarity">
    <text evidence="1 4">Belongs to the FGGY kinase family.</text>
</comment>
<dbReference type="Pfam" id="PF02782">
    <property type="entry name" value="FGGY_C"/>
    <property type="match status" value="1"/>
</dbReference>
<feature type="domain" description="Carbohydrate kinase FGGY N-terminal" evidence="5">
    <location>
        <begin position="4"/>
        <end position="248"/>
    </location>
</feature>
<dbReference type="CDD" id="cd07802">
    <property type="entry name" value="ASKHA_NBD_FGGY_EcLyxK-like"/>
    <property type="match status" value="1"/>
</dbReference>
<dbReference type="EMBL" id="FNEE01000008">
    <property type="protein sequence ID" value="SDJ71868.1"/>
    <property type="molecule type" value="Genomic_DNA"/>
</dbReference>
<dbReference type="RefSeq" id="WP_091594777.1">
    <property type="nucleotide sequence ID" value="NZ_FNEE01000008.1"/>
</dbReference>
<dbReference type="PIRSF" id="PIRSF000538">
    <property type="entry name" value="GlpK"/>
    <property type="match status" value="1"/>
</dbReference>
<dbReference type="GO" id="GO:0016773">
    <property type="term" value="F:phosphotransferase activity, alcohol group as acceptor"/>
    <property type="evidence" value="ECO:0007669"/>
    <property type="project" value="InterPro"/>
</dbReference>
<dbReference type="Gene3D" id="3.30.420.40">
    <property type="match status" value="2"/>
</dbReference>
<dbReference type="GO" id="GO:0016301">
    <property type="term" value="F:kinase activity"/>
    <property type="evidence" value="ECO:0007669"/>
    <property type="project" value="UniProtKB-KW"/>
</dbReference>
<dbReference type="InterPro" id="IPR043129">
    <property type="entry name" value="ATPase_NBD"/>
</dbReference>
<dbReference type="Proteomes" id="UP000198894">
    <property type="component" value="Unassembled WGS sequence"/>
</dbReference>
<protein>
    <submittedName>
        <fullName evidence="7">L-xylulokinase</fullName>
    </submittedName>
</protein>
<keyword evidence="8" id="KW-1185">Reference proteome</keyword>
<reference evidence="8" key="1">
    <citation type="submission" date="2016-10" db="EMBL/GenBank/DDBJ databases">
        <authorList>
            <person name="Varghese N."/>
            <person name="Submissions S."/>
        </authorList>
    </citation>
    <scope>NUCLEOTIDE SEQUENCE [LARGE SCALE GENOMIC DNA]</scope>
    <source>
        <strain evidence="8">CGMCC 1.11022</strain>
    </source>
</reference>
<evidence type="ECO:0000256" key="4">
    <source>
        <dbReference type="RuleBase" id="RU003733"/>
    </source>
</evidence>
<dbReference type="PANTHER" id="PTHR43095">
    <property type="entry name" value="SUGAR KINASE"/>
    <property type="match status" value="1"/>
</dbReference>
<evidence type="ECO:0000256" key="2">
    <source>
        <dbReference type="ARBA" id="ARBA00022679"/>
    </source>
</evidence>
<dbReference type="GO" id="GO:0005975">
    <property type="term" value="P:carbohydrate metabolic process"/>
    <property type="evidence" value="ECO:0007669"/>
    <property type="project" value="InterPro"/>
</dbReference>
<gene>
    <name evidence="7" type="ORF">SAMN05428953_108157</name>
</gene>
<dbReference type="PROSITE" id="PS00445">
    <property type="entry name" value="FGGY_KINASES_2"/>
    <property type="match status" value="1"/>
</dbReference>
<accession>A0A1G8W0L9</accession>
<dbReference type="InterPro" id="IPR050406">
    <property type="entry name" value="FGGY_Carb_Kinase"/>
</dbReference>
<sequence>MSSLLGIDNGLTVTKAVIFDADGSQLSVARRRVPQSMPHARWVERDMAGLWQATAEAIREAIALSGRPASDIKAVAATAHGDGLYLLDNDRRPLGPGILSLDSRSGEIVDRWSRSSVFAEALALTGQVPHASSPSSLLVWLREHDPERFSRTGHVFACKDWLRFCLTGTIGTDLTEASTSFTNVRTQSYVPEAMRIFGLEALFEALPPMAHSADIVGYVTADAAAMSGLAKGTPVACGLHDVTASALGIGGHEEGVVSIVAGTYSINEIVSTEPRVDPRWFCRNAIDLGRWNNMSISPASTANYDWFLDTLCRPEQDEAKRTGGSIHEMLAAEIDVALGRPSTILFHPYLFGSPYGNAASASFLGLHGWHDRGDMLKAVLEGIVFNHRTHVEALRDGFAVREVRLTGGGSRNPAFAQMFADVLNAPVIVTSTDEAAAFGAALCAGAAVGLFATPQQGARAVSETSHEYLPDAARNAAFEDRFSLYCRIAESLKPQWPEIERLARQSIEGAA</sequence>
<keyword evidence="3 4" id="KW-0418">Kinase</keyword>
<feature type="domain" description="Carbohydrate kinase FGGY C-terminal" evidence="6">
    <location>
        <begin position="258"/>
        <end position="447"/>
    </location>
</feature>
<evidence type="ECO:0000313" key="7">
    <source>
        <dbReference type="EMBL" id="SDJ71868.1"/>
    </source>
</evidence>
<evidence type="ECO:0000256" key="1">
    <source>
        <dbReference type="ARBA" id="ARBA00009156"/>
    </source>
</evidence>
<evidence type="ECO:0000256" key="3">
    <source>
        <dbReference type="ARBA" id="ARBA00022777"/>
    </source>
</evidence>
<dbReference type="InterPro" id="IPR018483">
    <property type="entry name" value="Carb_kinase_FGGY_CS"/>
</dbReference>
<dbReference type="Pfam" id="PF00370">
    <property type="entry name" value="FGGY_N"/>
    <property type="match status" value="1"/>
</dbReference>
<organism evidence="7 8">
    <name type="scientific">Mesorhizobium muleiense</name>
    <dbReference type="NCBI Taxonomy" id="1004279"/>
    <lineage>
        <taxon>Bacteria</taxon>
        <taxon>Pseudomonadati</taxon>
        <taxon>Pseudomonadota</taxon>
        <taxon>Alphaproteobacteria</taxon>
        <taxon>Hyphomicrobiales</taxon>
        <taxon>Phyllobacteriaceae</taxon>
        <taxon>Mesorhizobium</taxon>
    </lineage>
</organism>
<keyword evidence="2 4" id="KW-0808">Transferase</keyword>
<proteinExistence type="inferred from homology"/>
<dbReference type="PANTHER" id="PTHR43095:SF3">
    <property type="entry name" value="L-XYLULOSE_3-KETO-L-GULONATE KINASE"/>
    <property type="match status" value="1"/>
</dbReference>
<evidence type="ECO:0000259" key="6">
    <source>
        <dbReference type="Pfam" id="PF02782"/>
    </source>
</evidence>
<dbReference type="InterPro" id="IPR018484">
    <property type="entry name" value="FGGY_N"/>
</dbReference>
<evidence type="ECO:0000259" key="5">
    <source>
        <dbReference type="Pfam" id="PF00370"/>
    </source>
</evidence>
<dbReference type="SUPFAM" id="SSF53067">
    <property type="entry name" value="Actin-like ATPase domain"/>
    <property type="match status" value="2"/>
</dbReference>
<evidence type="ECO:0000313" key="8">
    <source>
        <dbReference type="Proteomes" id="UP000198894"/>
    </source>
</evidence>
<dbReference type="AlphaFoldDB" id="A0A1G8W0L9"/>